<dbReference type="Pfam" id="PF00672">
    <property type="entry name" value="HAMP"/>
    <property type="match status" value="1"/>
</dbReference>
<dbReference type="InterPro" id="IPR036097">
    <property type="entry name" value="HisK_dim/P_sf"/>
</dbReference>
<dbReference type="InterPro" id="IPR005467">
    <property type="entry name" value="His_kinase_dom"/>
</dbReference>
<dbReference type="InterPro" id="IPR036890">
    <property type="entry name" value="HATPase_C_sf"/>
</dbReference>
<dbReference type="Pfam" id="PF02518">
    <property type="entry name" value="HATPase_c"/>
    <property type="match status" value="1"/>
</dbReference>
<evidence type="ECO:0000256" key="1">
    <source>
        <dbReference type="ARBA" id="ARBA00000085"/>
    </source>
</evidence>
<dbReference type="GO" id="GO:0004721">
    <property type="term" value="F:phosphoprotein phosphatase activity"/>
    <property type="evidence" value="ECO:0007669"/>
    <property type="project" value="TreeGrafter"/>
</dbReference>
<dbReference type="Pfam" id="PF00512">
    <property type="entry name" value="HisKA"/>
    <property type="match status" value="1"/>
</dbReference>
<name>A0AA86MX74_9BACT</name>
<feature type="domain" description="HAMP" evidence="15">
    <location>
        <begin position="68"/>
        <end position="120"/>
    </location>
</feature>
<dbReference type="InterPro" id="IPR035965">
    <property type="entry name" value="PAS-like_dom_sf"/>
</dbReference>
<dbReference type="RefSeq" id="WP_289267683.1">
    <property type="nucleotide sequence ID" value="NZ_OX365700.1"/>
</dbReference>
<dbReference type="AlphaFoldDB" id="A0AA86MX74"/>
<comment type="catalytic activity">
    <reaction evidence="1">
        <text>ATP + protein L-histidine = ADP + protein N-phospho-L-histidine.</text>
        <dbReference type="EC" id="2.7.13.3"/>
    </reaction>
</comment>
<feature type="domain" description="Histidine kinase" evidence="13">
    <location>
        <begin position="248"/>
        <end position="473"/>
    </location>
</feature>
<dbReference type="SUPFAM" id="SSF55874">
    <property type="entry name" value="ATPase domain of HSP90 chaperone/DNA topoisomerase II/histidine kinase"/>
    <property type="match status" value="1"/>
</dbReference>
<evidence type="ECO:0000256" key="11">
    <source>
        <dbReference type="ARBA" id="ARBA00023136"/>
    </source>
</evidence>
<dbReference type="InterPro" id="IPR003661">
    <property type="entry name" value="HisK_dim/P_dom"/>
</dbReference>
<feature type="domain" description="PAS" evidence="14">
    <location>
        <begin position="125"/>
        <end position="191"/>
    </location>
</feature>
<keyword evidence="11 12" id="KW-0472">Membrane</keyword>
<dbReference type="PANTHER" id="PTHR45453">
    <property type="entry name" value="PHOSPHATE REGULON SENSOR PROTEIN PHOR"/>
    <property type="match status" value="1"/>
</dbReference>
<dbReference type="EMBL" id="OX365700">
    <property type="protein sequence ID" value="CAI4030708.1"/>
    <property type="molecule type" value="Genomic_DNA"/>
</dbReference>
<dbReference type="InterPro" id="IPR013767">
    <property type="entry name" value="PAS_fold"/>
</dbReference>
<sequence length="488" mass="53374">MNLPFQWKVAFGILATVLIGLSLSSWLTLRIVRRGWPDALPASVQTDLLLAFGTALLIAMGVGIGIARRLTRPLSEMTQLAKHLATGGLGHRIRSAPPDEVGQLGDVLNQITDQLQAKIHEVSEDRAQLLAMLTAMVEGVMVLDSKGQVLLINPALERMFGLHSQPARGRPYWELIRHPDLNDLTARVLERRTGQTGELSLALSGRTLRVEVSVAGGRREHEACVVLVFHDITDLRRLETVRKDFVANVSHELRTPLTSIKGYVEALLDGGKDDPETMAKFLDIILRQSNRLNLILDDLLQLSQIESGVALFKRDLVSPGNVVERSLAIIQPLADKKGHRMHLEVAEGLPGVIGDEDRLVQVLTNLLDNAVKYTPDGGTITVRLQALEPTPGAEVGSIELSVADTGIGIPEGDRPRVFERFYRVDKARSRELGGTGLGLAIVKHIVEQHDGQVWVEGNQPAGSRFVVRLPAARPGQLTAPQTNLANNR</sequence>
<evidence type="ECO:0000256" key="5">
    <source>
        <dbReference type="ARBA" id="ARBA00022553"/>
    </source>
</evidence>
<dbReference type="Pfam" id="PF00989">
    <property type="entry name" value="PAS"/>
    <property type="match status" value="1"/>
</dbReference>
<proteinExistence type="predicted"/>
<keyword evidence="5" id="KW-0597">Phosphoprotein</keyword>
<dbReference type="PRINTS" id="PR00344">
    <property type="entry name" value="BCTRLSENSOR"/>
</dbReference>
<dbReference type="EC" id="2.7.13.3" evidence="3"/>
<dbReference type="SMART" id="SM00091">
    <property type="entry name" value="PAS"/>
    <property type="match status" value="1"/>
</dbReference>
<evidence type="ECO:0000259" key="15">
    <source>
        <dbReference type="PROSITE" id="PS50885"/>
    </source>
</evidence>
<dbReference type="Gene3D" id="3.30.450.20">
    <property type="entry name" value="PAS domain"/>
    <property type="match status" value="1"/>
</dbReference>
<dbReference type="NCBIfam" id="NF046044">
    <property type="entry name" value="PnpS"/>
    <property type="match status" value="1"/>
</dbReference>
<keyword evidence="9" id="KW-0067">ATP-binding</keyword>
<evidence type="ECO:0000256" key="10">
    <source>
        <dbReference type="ARBA" id="ARBA00023012"/>
    </source>
</evidence>
<keyword evidence="12" id="KW-1133">Transmembrane helix</keyword>
<dbReference type="NCBIfam" id="TIGR00229">
    <property type="entry name" value="sensory_box"/>
    <property type="match status" value="1"/>
</dbReference>
<dbReference type="CDD" id="cd00075">
    <property type="entry name" value="HATPase"/>
    <property type="match status" value="1"/>
</dbReference>
<dbReference type="SMART" id="SM00304">
    <property type="entry name" value="HAMP"/>
    <property type="match status" value="1"/>
</dbReference>
<dbReference type="GO" id="GO:0016036">
    <property type="term" value="P:cellular response to phosphate starvation"/>
    <property type="evidence" value="ECO:0007669"/>
    <property type="project" value="TreeGrafter"/>
</dbReference>
<evidence type="ECO:0000256" key="8">
    <source>
        <dbReference type="ARBA" id="ARBA00022777"/>
    </source>
</evidence>
<dbReference type="PROSITE" id="PS50109">
    <property type="entry name" value="HIS_KIN"/>
    <property type="match status" value="1"/>
</dbReference>
<comment type="subcellular location">
    <subcellularLocation>
        <location evidence="2">Cell membrane</location>
    </subcellularLocation>
</comment>
<reference evidence="16" key="1">
    <citation type="submission" date="2022-10" db="EMBL/GenBank/DDBJ databases">
        <authorList>
            <person name="Koch H."/>
        </authorList>
    </citation>
    <scope>NUCLEOTIDE SEQUENCE</scope>
    <source>
        <strain evidence="16">DNF</strain>
    </source>
</reference>
<keyword evidence="8" id="KW-0418">Kinase</keyword>
<evidence type="ECO:0000256" key="2">
    <source>
        <dbReference type="ARBA" id="ARBA00004236"/>
    </source>
</evidence>
<dbReference type="Gene3D" id="6.10.340.10">
    <property type="match status" value="1"/>
</dbReference>
<dbReference type="FunFam" id="1.10.287.130:FF:000008">
    <property type="entry name" value="Two-component sensor histidine kinase"/>
    <property type="match status" value="1"/>
</dbReference>
<dbReference type="InterPro" id="IPR050351">
    <property type="entry name" value="BphY/WalK/GraS-like"/>
</dbReference>
<keyword evidence="10" id="KW-0902">Two-component regulatory system</keyword>
<keyword evidence="12" id="KW-0812">Transmembrane</keyword>
<dbReference type="Proteomes" id="UP001179121">
    <property type="component" value="Chromosome"/>
</dbReference>
<dbReference type="KEGG" id="nti:DNFV4_01136"/>
<dbReference type="PROSITE" id="PS50885">
    <property type="entry name" value="HAMP"/>
    <property type="match status" value="1"/>
</dbReference>
<feature type="transmembrane region" description="Helical" evidence="12">
    <location>
        <begin position="48"/>
        <end position="67"/>
    </location>
</feature>
<dbReference type="SUPFAM" id="SSF47384">
    <property type="entry name" value="Homodimeric domain of signal transducing histidine kinase"/>
    <property type="match status" value="1"/>
</dbReference>
<dbReference type="InterPro" id="IPR004358">
    <property type="entry name" value="Sig_transdc_His_kin-like_C"/>
</dbReference>
<evidence type="ECO:0000256" key="7">
    <source>
        <dbReference type="ARBA" id="ARBA00022741"/>
    </source>
</evidence>
<keyword evidence="7" id="KW-0547">Nucleotide-binding</keyword>
<dbReference type="Gene3D" id="3.30.565.10">
    <property type="entry name" value="Histidine kinase-like ATPase, C-terminal domain"/>
    <property type="match status" value="1"/>
</dbReference>
<evidence type="ECO:0000313" key="17">
    <source>
        <dbReference type="Proteomes" id="UP001179121"/>
    </source>
</evidence>
<dbReference type="GO" id="GO:0005886">
    <property type="term" value="C:plasma membrane"/>
    <property type="evidence" value="ECO:0007669"/>
    <property type="project" value="UniProtKB-SubCell"/>
</dbReference>
<dbReference type="InterPro" id="IPR003660">
    <property type="entry name" value="HAMP_dom"/>
</dbReference>
<dbReference type="SMART" id="SM00388">
    <property type="entry name" value="HisKA"/>
    <property type="match status" value="1"/>
</dbReference>
<keyword evidence="6" id="KW-0808">Transferase</keyword>
<evidence type="ECO:0000259" key="13">
    <source>
        <dbReference type="PROSITE" id="PS50109"/>
    </source>
</evidence>
<dbReference type="GO" id="GO:0005524">
    <property type="term" value="F:ATP binding"/>
    <property type="evidence" value="ECO:0007669"/>
    <property type="project" value="UniProtKB-KW"/>
</dbReference>
<dbReference type="Gene3D" id="1.10.287.130">
    <property type="match status" value="1"/>
</dbReference>
<accession>A0AA86MX74</accession>
<dbReference type="SUPFAM" id="SSF158472">
    <property type="entry name" value="HAMP domain-like"/>
    <property type="match status" value="1"/>
</dbReference>
<evidence type="ECO:0000256" key="12">
    <source>
        <dbReference type="SAM" id="Phobius"/>
    </source>
</evidence>
<evidence type="ECO:0000256" key="3">
    <source>
        <dbReference type="ARBA" id="ARBA00012438"/>
    </source>
</evidence>
<keyword evidence="17" id="KW-1185">Reference proteome</keyword>
<evidence type="ECO:0000256" key="9">
    <source>
        <dbReference type="ARBA" id="ARBA00022840"/>
    </source>
</evidence>
<dbReference type="CDD" id="cd00130">
    <property type="entry name" value="PAS"/>
    <property type="match status" value="1"/>
</dbReference>
<evidence type="ECO:0000256" key="6">
    <source>
        <dbReference type="ARBA" id="ARBA00022679"/>
    </source>
</evidence>
<evidence type="ECO:0000256" key="4">
    <source>
        <dbReference type="ARBA" id="ARBA00022475"/>
    </source>
</evidence>
<dbReference type="InterPro" id="IPR003594">
    <property type="entry name" value="HATPase_dom"/>
</dbReference>
<dbReference type="GO" id="GO:0006355">
    <property type="term" value="P:regulation of DNA-templated transcription"/>
    <property type="evidence" value="ECO:0007669"/>
    <property type="project" value="InterPro"/>
</dbReference>
<dbReference type="CDD" id="cd06225">
    <property type="entry name" value="HAMP"/>
    <property type="match status" value="1"/>
</dbReference>
<organism evidence="16 17">
    <name type="scientific">Nitrospira tepida</name>
    <dbReference type="NCBI Taxonomy" id="2973512"/>
    <lineage>
        <taxon>Bacteria</taxon>
        <taxon>Pseudomonadati</taxon>
        <taxon>Nitrospirota</taxon>
        <taxon>Nitrospiria</taxon>
        <taxon>Nitrospirales</taxon>
        <taxon>Nitrospiraceae</taxon>
        <taxon>Nitrospira</taxon>
    </lineage>
</organism>
<gene>
    <name evidence="16" type="ORF">DNFV4_01136</name>
</gene>
<dbReference type="PROSITE" id="PS50112">
    <property type="entry name" value="PAS"/>
    <property type="match status" value="1"/>
</dbReference>
<protein>
    <recommendedName>
        <fullName evidence="3">histidine kinase</fullName>
        <ecNumber evidence="3">2.7.13.3</ecNumber>
    </recommendedName>
</protein>
<dbReference type="SUPFAM" id="SSF55785">
    <property type="entry name" value="PYP-like sensor domain (PAS domain)"/>
    <property type="match status" value="1"/>
</dbReference>
<evidence type="ECO:0000259" key="14">
    <source>
        <dbReference type="PROSITE" id="PS50112"/>
    </source>
</evidence>
<dbReference type="CDD" id="cd00082">
    <property type="entry name" value="HisKA"/>
    <property type="match status" value="1"/>
</dbReference>
<dbReference type="FunFam" id="3.30.565.10:FF:000006">
    <property type="entry name" value="Sensor histidine kinase WalK"/>
    <property type="match status" value="1"/>
</dbReference>
<dbReference type="SMART" id="SM00387">
    <property type="entry name" value="HATPase_c"/>
    <property type="match status" value="1"/>
</dbReference>
<keyword evidence="4" id="KW-1003">Cell membrane</keyword>
<dbReference type="InterPro" id="IPR000014">
    <property type="entry name" value="PAS"/>
</dbReference>
<dbReference type="GO" id="GO:0000155">
    <property type="term" value="F:phosphorelay sensor kinase activity"/>
    <property type="evidence" value="ECO:0007669"/>
    <property type="project" value="InterPro"/>
</dbReference>
<dbReference type="PANTHER" id="PTHR45453:SF1">
    <property type="entry name" value="PHOSPHATE REGULON SENSOR PROTEIN PHOR"/>
    <property type="match status" value="1"/>
</dbReference>
<evidence type="ECO:0000313" key="16">
    <source>
        <dbReference type="EMBL" id="CAI4030708.1"/>
    </source>
</evidence>